<dbReference type="InterPro" id="IPR000086">
    <property type="entry name" value="NUDIX_hydrolase_dom"/>
</dbReference>
<feature type="compositionally biased region" description="Basic residues" evidence="1">
    <location>
        <begin position="162"/>
        <end position="172"/>
    </location>
</feature>
<dbReference type="PANTHER" id="PTHR43736">
    <property type="entry name" value="ADP-RIBOSE PYROPHOSPHATASE"/>
    <property type="match status" value="1"/>
</dbReference>
<dbReference type="EMBL" id="MU069545">
    <property type="protein sequence ID" value="KAF5839383.1"/>
    <property type="molecule type" value="Genomic_DNA"/>
</dbReference>
<feature type="compositionally biased region" description="Low complexity" evidence="1">
    <location>
        <begin position="276"/>
        <end position="286"/>
    </location>
</feature>
<evidence type="ECO:0000256" key="1">
    <source>
        <dbReference type="SAM" id="MobiDB-lite"/>
    </source>
</evidence>
<feature type="region of interest" description="Disordered" evidence="1">
    <location>
        <begin position="129"/>
        <end position="181"/>
    </location>
</feature>
<evidence type="ECO:0000313" key="4">
    <source>
        <dbReference type="Proteomes" id="UP000815325"/>
    </source>
</evidence>
<dbReference type="Gene3D" id="3.90.79.10">
    <property type="entry name" value="Nucleoside Triphosphate Pyrophosphohydrolase"/>
    <property type="match status" value="1"/>
</dbReference>
<protein>
    <submittedName>
        <fullName evidence="3">NUDIX hydrolase domain-like protein</fullName>
    </submittedName>
</protein>
<reference evidence="3" key="1">
    <citation type="submission" date="2017-08" db="EMBL/GenBank/DDBJ databases">
        <authorList>
            <person name="Polle J.E."/>
            <person name="Barry K."/>
            <person name="Cushman J."/>
            <person name="Schmutz J."/>
            <person name="Tran D."/>
            <person name="Hathwaick L.T."/>
            <person name="Yim W.C."/>
            <person name="Jenkins J."/>
            <person name="Mckie-Krisberg Z.M."/>
            <person name="Prochnik S."/>
            <person name="Lindquist E."/>
            <person name="Dockter R.B."/>
            <person name="Adam C."/>
            <person name="Molina H."/>
            <person name="Bunkerborg J."/>
            <person name="Jin E."/>
            <person name="Buchheim M."/>
            <person name="Magnuson J."/>
        </authorList>
    </citation>
    <scope>NUCLEOTIDE SEQUENCE</scope>
    <source>
        <strain evidence="3">CCAP 19/18</strain>
    </source>
</reference>
<feature type="domain" description="Nudix hydrolase" evidence="2">
    <location>
        <begin position="5"/>
        <end position="141"/>
    </location>
</feature>
<proteinExistence type="predicted"/>
<keyword evidence="4" id="KW-1185">Reference proteome</keyword>
<dbReference type="PROSITE" id="PS51462">
    <property type="entry name" value="NUDIX"/>
    <property type="match status" value="1"/>
</dbReference>
<dbReference type="Pfam" id="PF00293">
    <property type="entry name" value="NUDIX"/>
    <property type="match status" value="1"/>
</dbReference>
<dbReference type="InterPro" id="IPR015797">
    <property type="entry name" value="NUDIX_hydrolase-like_dom_sf"/>
</dbReference>
<evidence type="ECO:0000259" key="2">
    <source>
        <dbReference type="PROSITE" id="PS51462"/>
    </source>
</evidence>
<evidence type="ECO:0000313" key="3">
    <source>
        <dbReference type="EMBL" id="KAF5839383.1"/>
    </source>
</evidence>
<feature type="region of interest" description="Disordered" evidence="1">
    <location>
        <begin position="207"/>
        <end position="228"/>
    </location>
</feature>
<comment type="caution">
    <text evidence="3">The sequence shown here is derived from an EMBL/GenBank/DDBJ whole genome shotgun (WGS) entry which is preliminary data.</text>
</comment>
<feature type="region of interest" description="Disordered" evidence="1">
    <location>
        <begin position="240"/>
        <end position="286"/>
    </location>
</feature>
<dbReference type="PANTHER" id="PTHR43736:SF1">
    <property type="entry name" value="DIHYDRONEOPTERIN TRIPHOSPHATE DIPHOSPHATASE"/>
    <property type="match status" value="1"/>
</dbReference>
<dbReference type="Proteomes" id="UP000815325">
    <property type="component" value="Unassembled WGS sequence"/>
</dbReference>
<sequence length="286" mass="31630">MASNKKVKNGAGYFFVSGGYGLLIKRVSKHNDKAWDLAGGNVEPTDRDLAAAALREAEEELGALPKHIKRLATVSLCRGKHGQKKYTVFVAEVPPHVRDSFEPELSEEHSDWHWFKVHGLVELHDRQVSSGIPNVPDEDAPEPSGCQKGDAASEGAADAKQEKRHRPLKHSKHRDEHESGQQYIRDNIKLHPWVFLLFDKQQRKQWLPKMSGEQESRCSKPDLAGTDPLSAEAKDWLAEAGVAAQPQHQSDEDGIGGSYVKQVERPPSNKDAVNGSTSSSSYCTIS</sequence>
<organism evidence="3 4">
    <name type="scientific">Dunaliella salina</name>
    <name type="common">Green alga</name>
    <name type="synonym">Protococcus salinus</name>
    <dbReference type="NCBI Taxonomy" id="3046"/>
    <lineage>
        <taxon>Eukaryota</taxon>
        <taxon>Viridiplantae</taxon>
        <taxon>Chlorophyta</taxon>
        <taxon>core chlorophytes</taxon>
        <taxon>Chlorophyceae</taxon>
        <taxon>CS clade</taxon>
        <taxon>Chlamydomonadales</taxon>
        <taxon>Dunaliellaceae</taxon>
        <taxon>Dunaliella</taxon>
    </lineage>
</organism>
<accession>A0ABQ7GXP4</accession>
<gene>
    <name evidence="3" type="ORF">DUNSADRAFT_954</name>
</gene>
<dbReference type="SUPFAM" id="SSF55811">
    <property type="entry name" value="Nudix"/>
    <property type="match status" value="1"/>
</dbReference>
<name>A0ABQ7GXP4_DUNSA</name>